<keyword evidence="2" id="KW-1133">Transmembrane helix</keyword>
<evidence type="ECO:0000256" key="2">
    <source>
        <dbReference type="SAM" id="Phobius"/>
    </source>
</evidence>
<sequence>PARTPREDSEAVLDRHAEIAVRMGIAVGIAALVLPSVAGGSLRIGISLMGNEMGGLSAGLDAHPGLSALTGFVLAVLGAYGGSRLHSRRARHRNGAAQPPGTATRRPVGARSASRASSDSVS</sequence>
<feature type="non-terminal residue" evidence="3">
    <location>
        <position position="1"/>
    </location>
</feature>
<proteinExistence type="predicted"/>
<dbReference type="Proteomes" id="UP001458415">
    <property type="component" value="Unassembled WGS sequence"/>
</dbReference>
<feature type="transmembrane region" description="Helical" evidence="2">
    <location>
        <begin position="25"/>
        <end position="46"/>
    </location>
</feature>
<feature type="transmembrane region" description="Helical" evidence="2">
    <location>
        <begin position="66"/>
        <end position="83"/>
    </location>
</feature>
<keyword evidence="2" id="KW-0472">Membrane</keyword>
<protein>
    <submittedName>
        <fullName evidence="3">Uncharacterized protein</fullName>
    </submittedName>
</protein>
<feature type="region of interest" description="Disordered" evidence="1">
    <location>
        <begin position="87"/>
        <end position="122"/>
    </location>
</feature>
<evidence type="ECO:0000313" key="3">
    <source>
        <dbReference type="EMBL" id="MER6983574.1"/>
    </source>
</evidence>
<name>A0ABV1WHM5_9ACTN</name>
<accession>A0ABV1WHM5</accession>
<organism evidence="3 4">
    <name type="scientific">Streptomyces carpinensis</name>
    <dbReference type="NCBI Taxonomy" id="66369"/>
    <lineage>
        <taxon>Bacteria</taxon>
        <taxon>Bacillati</taxon>
        <taxon>Actinomycetota</taxon>
        <taxon>Actinomycetes</taxon>
        <taxon>Kitasatosporales</taxon>
        <taxon>Streptomycetaceae</taxon>
        <taxon>Streptomyces</taxon>
    </lineage>
</organism>
<evidence type="ECO:0000256" key="1">
    <source>
        <dbReference type="SAM" id="MobiDB-lite"/>
    </source>
</evidence>
<gene>
    <name evidence="3" type="ORF">ABT317_43150</name>
</gene>
<keyword evidence="4" id="KW-1185">Reference proteome</keyword>
<comment type="caution">
    <text evidence="3">The sequence shown here is derived from an EMBL/GenBank/DDBJ whole genome shotgun (WGS) entry which is preliminary data.</text>
</comment>
<evidence type="ECO:0000313" key="4">
    <source>
        <dbReference type="Proteomes" id="UP001458415"/>
    </source>
</evidence>
<feature type="compositionally biased region" description="Low complexity" evidence="1">
    <location>
        <begin position="105"/>
        <end position="122"/>
    </location>
</feature>
<reference evidence="3 4" key="1">
    <citation type="submission" date="2024-06" db="EMBL/GenBank/DDBJ databases">
        <title>The Natural Products Discovery Center: Release of the First 8490 Sequenced Strains for Exploring Actinobacteria Biosynthetic Diversity.</title>
        <authorList>
            <person name="Kalkreuter E."/>
            <person name="Kautsar S.A."/>
            <person name="Yang D."/>
            <person name="Bader C.D."/>
            <person name="Teijaro C.N."/>
            <person name="Fluegel L."/>
            <person name="Davis C.M."/>
            <person name="Simpson J.R."/>
            <person name="Lauterbach L."/>
            <person name="Steele A.D."/>
            <person name="Gui C."/>
            <person name="Meng S."/>
            <person name="Li G."/>
            <person name="Viehrig K."/>
            <person name="Ye F."/>
            <person name="Su P."/>
            <person name="Kiefer A.F."/>
            <person name="Nichols A."/>
            <person name="Cepeda A.J."/>
            <person name="Yan W."/>
            <person name="Fan B."/>
            <person name="Jiang Y."/>
            <person name="Adhikari A."/>
            <person name="Zheng C.-J."/>
            <person name="Schuster L."/>
            <person name="Cowan T.M."/>
            <person name="Smanski M.J."/>
            <person name="Chevrette M.G."/>
            <person name="De Carvalho L.P.S."/>
            <person name="Shen B."/>
        </authorList>
    </citation>
    <scope>NUCLEOTIDE SEQUENCE [LARGE SCALE GENOMIC DNA]</scope>
    <source>
        <strain evidence="3 4">NPDC000634</strain>
    </source>
</reference>
<keyword evidence="2" id="KW-0812">Transmembrane</keyword>
<dbReference type="EMBL" id="JBEPCU010001425">
    <property type="protein sequence ID" value="MER6983574.1"/>
    <property type="molecule type" value="Genomic_DNA"/>
</dbReference>